<evidence type="ECO:0000313" key="3">
    <source>
        <dbReference type="Proteomes" id="UP000219564"/>
    </source>
</evidence>
<organism evidence="2 3">
    <name type="scientific">Pseudomonas lundensis</name>
    <dbReference type="NCBI Taxonomy" id="86185"/>
    <lineage>
        <taxon>Bacteria</taxon>
        <taxon>Pseudomonadati</taxon>
        <taxon>Pseudomonadota</taxon>
        <taxon>Gammaproteobacteria</taxon>
        <taxon>Pseudomonadales</taxon>
        <taxon>Pseudomonadaceae</taxon>
        <taxon>Pseudomonas</taxon>
    </lineage>
</organism>
<keyword evidence="1" id="KW-0472">Membrane</keyword>
<dbReference type="AlphaFoldDB" id="A0AAX2H4B5"/>
<accession>A0AAX2H4B5</accession>
<sequence>MVSALKFNLFMVWDNVVLILSKGLFVNRIIPFWFCKLARKQRKLQSSYLGWLSIDLRAFKGWGVPLWWVRLGRLMAVISRYKKSPVGLLLVAYLNQRPLL</sequence>
<comment type="caution">
    <text evidence="2">The sequence shown here is derived from an EMBL/GenBank/DDBJ whole genome shotgun (WGS) entry which is preliminary data.</text>
</comment>
<evidence type="ECO:0000313" key="2">
    <source>
        <dbReference type="EMBL" id="SOB51096.1"/>
    </source>
</evidence>
<name>A0AAX2H4B5_9PSED</name>
<evidence type="ECO:0000256" key="1">
    <source>
        <dbReference type="SAM" id="Phobius"/>
    </source>
</evidence>
<dbReference type="Proteomes" id="UP000219564">
    <property type="component" value="Unassembled WGS sequence"/>
</dbReference>
<reference evidence="2 3" key="1">
    <citation type="submission" date="2017-08" db="EMBL/GenBank/DDBJ databases">
        <authorList>
            <person name="Chaillou S."/>
        </authorList>
    </citation>
    <scope>NUCLEOTIDE SEQUENCE [LARGE SCALE GENOMIC DNA]</scope>
    <source>
        <strain evidence="2 3">MFPA15A1205</strain>
    </source>
</reference>
<keyword evidence="1" id="KW-0812">Transmembrane</keyword>
<gene>
    <name evidence="2" type="ORF">PLUA15_190123</name>
</gene>
<keyword evidence="1" id="KW-1133">Transmembrane helix</keyword>
<protein>
    <submittedName>
        <fullName evidence="2">Uncharacterized protein</fullName>
    </submittedName>
</protein>
<proteinExistence type="predicted"/>
<dbReference type="EMBL" id="OBKZ01000011">
    <property type="protein sequence ID" value="SOB51096.1"/>
    <property type="molecule type" value="Genomic_DNA"/>
</dbReference>
<feature type="transmembrane region" description="Helical" evidence="1">
    <location>
        <begin position="12"/>
        <end position="34"/>
    </location>
</feature>